<dbReference type="GeneID" id="22587876"/>
<gene>
    <name evidence="1" type="ORF">PADG_11979</name>
</gene>
<sequence length="130" mass="14187">MDILLSLANGQNDELISSIHFPPRRSFDAEKDLPSNIPADCNQQVLNDSSKGDELQIGFAIGTFHRVILDFVGKKKAIKLKVLVTDNGVVRPKDLITWLINASELAAEKGKGNLNQGFKVPILVARPVIG</sequence>
<dbReference type="HOGENOM" id="CLU_1938800_0_0_1"/>
<name>A0A0A0HT63_PARBD</name>
<protein>
    <submittedName>
        <fullName evidence="1">Uncharacterized protein</fullName>
    </submittedName>
</protein>
<organism evidence="1 2">
    <name type="scientific">Paracoccidioides brasiliensis (strain Pb18)</name>
    <dbReference type="NCBI Taxonomy" id="502780"/>
    <lineage>
        <taxon>Eukaryota</taxon>
        <taxon>Fungi</taxon>
        <taxon>Dikarya</taxon>
        <taxon>Ascomycota</taxon>
        <taxon>Pezizomycotina</taxon>
        <taxon>Eurotiomycetes</taxon>
        <taxon>Eurotiomycetidae</taxon>
        <taxon>Onygenales</taxon>
        <taxon>Ajellomycetaceae</taxon>
        <taxon>Paracoccidioides</taxon>
    </lineage>
</organism>
<dbReference type="InParanoid" id="A0A0A0HT63"/>
<accession>A0A0A0HT63</accession>
<proteinExistence type="predicted"/>
<dbReference type="KEGG" id="pbn:PADG_11979"/>
<dbReference type="Proteomes" id="UP000001628">
    <property type="component" value="Unassembled WGS sequence"/>
</dbReference>
<reference evidence="1 2" key="1">
    <citation type="journal article" date="2011" name="PLoS Genet.">
        <title>Comparative genomic analysis of human fungal pathogens causing paracoccidioidomycosis.</title>
        <authorList>
            <person name="Desjardins C.A."/>
            <person name="Champion M.D."/>
            <person name="Holder J.W."/>
            <person name="Muszewska A."/>
            <person name="Goldberg J."/>
            <person name="Bailao A.M."/>
            <person name="Brigido M.M."/>
            <person name="Ferreira M.E."/>
            <person name="Garcia A.M."/>
            <person name="Grynberg M."/>
            <person name="Gujja S."/>
            <person name="Heiman D.I."/>
            <person name="Henn M.R."/>
            <person name="Kodira C.D."/>
            <person name="Leon-Narvaez H."/>
            <person name="Longo L.V."/>
            <person name="Ma L.J."/>
            <person name="Malavazi I."/>
            <person name="Matsuo A.L."/>
            <person name="Morais F.V."/>
            <person name="Pereira M."/>
            <person name="Rodriguez-Brito S."/>
            <person name="Sakthikumar S."/>
            <person name="Salem-Izacc S.M."/>
            <person name="Sykes S.M."/>
            <person name="Teixeira M.M."/>
            <person name="Vallejo M.C."/>
            <person name="Walter M.E."/>
            <person name="Yandava C."/>
            <person name="Young S."/>
            <person name="Zeng Q."/>
            <person name="Zucker J."/>
            <person name="Felipe M.S."/>
            <person name="Goldman G.H."/>
            <person name="Haas B.J."/>
            <person name="McEwen J.G."/>
            <person name="Nino-Vega G."/>
            <person name="Puccia R."/>
            <person name="San-Blas G."/>
            <person name="Soares C.M."/>
            <person name="Birren B.W."/>
            <person name="Cuomo C.A."/>
        </authorList>
    </citation>
    <scope>NUCLEOTIDE SEQUENCE [LARGE SCALE GENOMIC DNA]</scope>
    <source>
        <strain evidence="1 2">Pb18</strain>
    </source>
</reference>
<dbReference type="AlphaFoldDB" id="A0A0A0HT63"/>
<dbReference type="RefSeq" id="XP_010761572.1">
    <property type="nucleotide sequence ID" value="XM_010763270.1"/>
</dbReference>
<evidence type="ECO:0000313" key="2">
    <source>
        <dbReference type="Proteomes" id="UP000001628"/>
    </source>
</evidence>
<dbReference type="VEuPathDB" id="FungiDB:PADG_11979"/>
<evidence type="ECO:0000313" key="1">
    <source>
        <dbReference type="EMBL" id="KGM91842.1"/>
    </source>
</evidence>
<keyword evidence="2" id="KW-1185">Reference proteome</keyword>
<dbReference type="EMBL" id="KN275963">
    <property type="protein sequence ID" value="KGM91842.1"/>
    <property type="molecule type" value="Genomic_DNA"/>
</dbReference>